<sequence>MKVCRLFKTFITLFIFLCIPFSLAYGKEAKNFYIDPIFEGEPLFTGMEVYVEKDGKFFALYQTMDYSDYRYSTHLEKGTYTFQCRVMYNTKARYKVEPKSITLVIDDNNYLKENKLQFTVINREWDPEGLEETEPIPPDPDIETLPDPSEISDEQLESYFALSDEDKNKLLESQRQEMWIEESIWEKKNSFITKYNIEPGTNLLGETGDGDMHWNPDDIGEDGLPKSLTSDANVTENDAEQVEDESKSTDSLEYMESSENASVPQSETSKNVEVNDTKSSKNIAFVLGVALIVFLGIGYFVIKGRKNNHGEES</sequence>
<gene>
    <name evidence="3" type="ORF">HNQ46_001729</name>
</gene>
<feature type="transmembrane region" description="Helical" evidence="2">
    <location>
        <begin position="283"/>
        <end position="302"/>
    </location>
</feature>
<dbReference type="Proteomes" id="UP000522163">
    <property type="component" value="Unassembled WGS sequence"/>
</dbReference>
<dbReference type="RefSeq" id="WP_183684314.1">
    <property type="nucleotide sequence ID" value="NZ_JACHHH010000008.1"/>
</dbReference>
<organism evidence="3 4">
    <name type="scientific">Oribacterium sinus</name>
    <dbReference type="NCBI Taxonomy" id="237576"/>
    <lineage>
        <taxon>Bacteria</taxon>
        <taxon>Bacillati</taxon>
        <taxon>Bacillota</taxon>
        <taxon>Clostridia</taxon>
        <taxon>Lachnospirales</taxon>
        <taxon>Lachnospiraceae</taxon>
        <taxon>Oribacterium</taxon>
    </lineage>
</organism>
<reference evidence="3 4" key="1">
    <citation type="submission" date="2020-08" db="EMBL/GenBank/DDBJ databases">
        <title>Genomic Encyclopedia of Type Strains, Phase IV (KMG-IV): sequencing the most valuable type-strain genomes for metagenomic binning, comparative biology and taxonomic classification.</title>
        <authorList>
            <person name="Goeker M."/>
        </authorList>
    </citation>
    <scope>NUCLEOTIDE SEQUENCE [LARGE SCALE GENOMIC DNA]</scope>
    <source>
        <strain evidence="3 4">DSM 17245</strain>
    </source>
</reference>
<evidence type="ECO:0000313" key="4">
    <source>
        <dbReference type="Proteomes" id="UP000522163"/>
    </source>
</evidence>
<feature type="region of interest" description="Disordered" evidence="1">
    <location>
        <begin position="206"/>
        <end position="275"/>
    </location>
</feature>
<keyword evidence="2" id="KW-0472">Membrane</keyword>
<dbReference type="GeneID" id="85015263"/>
<evidence type="ECO:0000256" key="1">
    <source>
        <dbReference type="SAM" id="MobiDB-lite"/>
    </source>
</evidence>
<evidence type="ECO:0000256" key="2">
    <source>
        <dbReference type="SAM" id="Phobius"/>
    </source>
</evidence>
<feature type="compositionally biased region" description="Polar residues" evidence="1">
    <location>
        <begin position="257"/>
        <end position="272"/>
    </location>
</feature>
<comment type="caution">
    <text evidence="3">The sequence shown here is derived from an EMBL/GenBank/DDBJ whole genome shotgun (WGS) entry which is preliminary data.</text>
</comment>
<accession>A0A7W9SGJ1</accession>
<keyword evidence="2" id="KW-1133">Transmembrane helix</keyword>
<feature type="compositionally biased region" description="Polar residues" evidence="1">
    <location>
        <begin position="227"/>
        <end position="236"/>
    </location>
</feature>
<proteinExistence type="predicted"/>
<dbReference type="AlphaFoldDB" id="A0A7W9SGJ1"/>
<protein>
    <submittedName>
        <fullName evidence="3">Uncharacterized protein</fullName>
    </submittedName>
</protein>
<name>A0A7W9SGJ1_9FIRM</name>
<dbReference type="EMBL" id="JACHHH010000008">
    <property type="protein sequence ID" value="MBB6041739.1"/>
    <property type="molecule type" value="Genomic_DNA"/>
</dbReference>
<feature type="region of interest" description="Disordered" evidence="1">
    <location>
        <begin position="127"/>
        <end position="149"/>
    </location>
</feature>
<keyword evidence="2" id="KW-0812">Transmembrane</keyword>
<evidence type="ECO:0000313" key="3">
    <source>
        <dbReference type="EMBL" id="MBB6041739.1"/>
    </source>
</evidence>